<dbReference type="EMBL" id="BAAADU010000002">
    <property type="protein sequence ID" value="GAA0659354.1"/>
    <property type="molecule type" value="Genomic_DNA"/>
</dbReference>
<dbReference type="RefSeq" id="WP_227262208.1">
    <property type="nucleotide sequence ID" value="NZ_BAAADU010000002.1"/>
</dbReference>
<evidence type="ECO:0000256" key="1">
    <source>
        <dbReference type="SAM" id="Phobius"/>
    </source>
</evidence>
<evidence type="ECO:0000313" key="3">
    <source>
        <dbReference type="Proteomes" id="UP001500194"/>
    </source>
</evidence>
<keyword evidence="1" id="KW-1133">Transmembrane helix</keyword>
<dbReference type="Proteomes" id="UP001500194">
    <property type="component" value="Unassembled WGS sequence"/>
</dbReference>
<proteinExistence type="predicted"/>
<dbReference type="AlphaFoldDB" id="A0AAV3T4W9"/>
<evidence type="ECO:0008006" key="4">
    <source>
        <dbReference type="Google" id="ProtNLM"/>
    </source>
</evidence>
<keyword evidence="1" id="KW-0812">Transmembrane</keyword>
<reference evidence="2 3" key="1">
    <citation type="journal article" date="2019" name="Int. J. Syst. Evol. Microbiol.">
        <title>The Global Catalogue of Microorganisms (GCM) 10K type strain sequencing project: providing services to taxonomists for standard genome sequencing and annotation.</title>
        <authorList>
            <consortium name="The Broad Institute Genomics Platform"/>
            <consortium name="The Broad Institute Genome Sequencing Center for Infectious Disease"/>
            <person name="Wu L."/>
            <person name="Ma J."/>
        </authorList>
    </citation>
    <scope>NUCLEOTIDE SEQUENCE [LARGE SCALE GENOMIC DNA]</scope>
    <source>
        <strain evidence="2 3">JCM 16327</strain>
    </source>
</reference>
<comment type="caution">
    <text evidence="2">The sequence shown here is derived from an EMBL/GenBank/DDBJ whole genome shotgun (WGS) entry which is preliminary data.</text>
</comment>
<feature type="transmembrane region" description="Helical" evidence="1">
    <location>
        <begin position="65"/>
        <end position="86"/>
    </location>
</feature>
<name>A0AAV3T4W9_9EURY</name>
<protein>
    <recommendedName>
        <fullName evidence="4">DUF5518 domain-containing protein</fullName>
    </recommendedName>
</protein>
<keyword evidence="1" id="KW-0472">Membrane</keyword>
<organism evidence="2 3">
    <name type="scientific">Salarchaeum japonicum</name>
    <dbReference type="NCBI Taxonomy" id="555573"/>
    <lineage>
        <taxon>Archaea</taxon>
        <taxon>Methanobacteriati</taxon>
        <taxon>Methanobacteriota</taxon>
        <taxon>Stenosarchaea group</taxon>
        <taxon>Halobacteria</taxon>
        <taxon>Halobacteriales</taxon>
        <taxon>Halobacteriaceae</taxon>
    </lineage>
</organism>
<feature type="transmembrane region" description="Helical" evidence="1">
    <location>
        <begin position="98"/>
        <end position="131"/>
    </location>
</feature>
<accession>A0AAV3T4W9</accession>
<gene>
    <name evidence="2" type="ORF">GCM10009019_24830</name>
</gene>
<keyword evidence="3" id="KW-1185">Reference proteome</keyword>
<evidence type="ECO:0000313" key="2">
    <source>
        <dbReference type="EMBL" id="GAA0659354.1"/>
    </source>
</evidence>
<sequence length="136" mass="14067">MSGMTVHRRVADRRAIAAGALVQAFALAALYLLVAPYYLYGIAPIAVGAFVGVISRAFETEGVDGAAAVGLGSFLGVFVVGIIFWLNSPFTVTQTVDILFVYGAWTTFGVICFAPIAALMGGVTAQVIAGYGGRAL</sequence>
<dbReference type="GeneID" id="68572830"/>